<dbReference type="GeneID" id="111089259"/>
<evidence type="ECO:0000256" key="2">
    <source>
        <dbReference type="PROSITE-ProRule" id="PRU00076"/>
    </source>
</evidence>
<dbReference type="PROSITE" id="PS50026">
    <property type="entry name" value="EGF_3"/>
    <property type="match status" value="1"/>
</dbReference>
<dbReference type="InterPro" id="IPR000742">
    <property type="entry name" value="EGF"/>
</dbReference>
<keyword evidence="5" id="KW-1185">Reference proteome</keyword>
<evidence type="ECO:0000313" key="5">
    <source>
        <dbReference type="Proteomes" id="UP000694941"/>
    </source>
</evidence>
<dbReference type="PANTHER" id="PTHR15036:SF85">
    <property type="entry name" value="SP2353, ISOFORM A"/>
    <property type="match status" value="1"/>
</dbReference>
<dbReference type="Proteomes" id="UP000694941">
    <property type="component" value="Unplaced"/>
</dbReference>
<protein>
    <submittedName>
        <fullName evidence="6">Uncharacterized protein LOC111089259</fullName>
    </submittedName>
</protein>
<dbReference type="PROSITE" id="PS50025">
    <property type="entry name" value="LAM_G_DOMAIN"/>
    <property type="match status" value="1"/>
</dbReference>
<keyword evidence="1 2" id="KW-1015">Disulfide bond</keyword>
<dbReference type="InterPro" id="IPR001881">
    <property type="entry name" value="EGF-like_Ca-bd_dom"/>
</dbReference>
<keyword evidence="2" id="KW-0245">EGF-like domain</keyword>
<dbReference type="CDD" id="cd00054">
    <property type="entry name" value="EGF_CA"/>
    <property type="match status" value="1"/>
</dbReference>
<proteinExistence type="predicted"/>
<dbReference type="PANTHER" id="PTHR15036">
    <property type="entry name" value="PIKACHURIN-LIKE PROTEIN"/>
    <property type="match status" value="1"/>
</dbReference>
<dbReference type="InterPro" id="IPR001791">
    <property type="entry name" value="Laminin_G"/>
</dbReference>
<evidence type="ECO:0000259" key="3">
    <source>
        <dbReference type="PROSITE" id="PS50025"/>
    </source>
</evidence>
<feature type="disulfide bond" evidence="2">
    <location>
        <begin position="292"/>
        <end position="309"/>
    </location>
</feature>
<dbReference type="InterPro" id="IPR050372">
    <property type="entry name" value="Neurexin-related_CASP"/>
</dbReference>
<evidence type="ECO:0000313" key="6">
    <source>
        <dbReference type="RefSeq" id="XP_022257129.1"/>
    </source>
</evidence>
<gene>
    <name evidence="6" type="primary">LOC111089259</name>
</gene>
<feature type="domain" description="Laminin G" evidence="3">
    <location>
        <begin position="326"/>
        <end position="389"/>
    </location>
</feature>
<dbReference type="SUPFAM" id="SSF49899">
    <property type="entry name" value="Concanavalin A-like lectins/glucanases"/>
    <property type="match status" value="1"/>
</dbReference>
<feature type="domain" description="EGF-like" evidence="4">
    <location>
        <begin position="283"/>
        <end position="321"/>
    </location>
</feature>
<evidence type="ECO:0000259" key="4">
    <source>
        <dbReference type="PROSITE" id="PS50026"/>
    </source>
</evidence>
<feature type="non-terminal residue" evidence="6">
    <location>
        <position position="389"/>
    </location>
</feature>
<organism evidence="5 6">
    <name type="scientific">Limulus polyphemus</name>
    <name type="common">Atlantic horseshoe crab</name>
    <dbReference type="NCBI Taxonomy" id="6850"/>
    <lineage>
        <taxon>Eukaryota</taxon>
        <taxon>Metazoa</taxon>
        <taxon>Ecdysozoa</taxon>
        <taxon>Arthropoda</taxon>
        <taxon>Chelicerata</taxon>
        <taxon>Merostomata</taxon>
        <taxon>Xiphosura</taxon>
        <taxon>Limulidae</taxon>
        <taxon>Limulus</taxon>
    </lineage>
</organism>
<dbReference type="Gene3D" id="2.60.120.200">
    <property type="match status" value="1"/>
</dbReference>
<feature type="disulfide bond" evidence="2">
    <location>
        <begin position="311"/>
        <end position="320"/>
    </location>
</feature>
<reference evidence="6" key="1">
    <citation type="submission" date="2025-08" db="UniProtKB">
        <authorList>
            <consortium name="RefSeq"/>
        </authorList>
    </citation>
    <scope>IDENTIFICATION</scope>
    <source>
        <tissue evidence="6">Muscle</tissue>
    </source>
</reference>
<name>A0ABM1TMM3_LIMPO</name>
<dbReference type="PROSITE" id="PS00022">
    <property type="entry name" value="EGF_1"/>
    <property type="match status" value="1"/>
</dbReference>
<dbReference type="CDD" id="cd00110">
    <property type="entry name" value="LamG"/>
    <property type="match status" value="1"/>
</dbReference>
<dbReference type="SMART" id="SM00181">
    <property type="entry name" value="EGF"/>
    <property type="match status" value="2"/>
</dbReference>
<comment type="caution">
    <text evidence="2">Lacks conserved residue(s) required for the propagation of feature annotation.</text>
</comment>
<evidence type="ECO:0000256" key="1">
    <source>
        <dbReference type="ARBA" id="ARBA00023157"/>
    </source>
</evidence>
<dbReference type="SMART" id="SM00179">
    <property type="entry name" value="EGF_CA"/>
    <property type="match status" value="1"/>
</dbReference>
<dbReference type="SUPFAM" id="SSF57196">
    <property type="entry name" value="EGF/Laminin"/>
    <property type="match status" value="1"/>
</dbReference>
<accession>A0ABM1TMM3</accession>
<sequence length="389" mass="42506">MVEGHVEKHPIRFFLSSYFTPYTSVTGVACLVSVPDCGSMIRIYLAQVLTVAYTGQLVLTVAHTGQPVLTVAYTGQLVLTVAHTGQPVHKLAHTGQPVLIVGHTGQPVLTVAHTGQLVLKITQTGECADGNLCHHNCYDLHDGTFECSCDEGYTLAKNGYTCIENVEKKPSKEKVTKEQQFDNKTIITGSRTEGAPSNIPESLSQTQKDYDKSQNYEHQEAKIEFTSNLVDGAVIGVKYHGIQKPKLDVNKSKSTSQAPVNFEVNQLFQPMNTITITTPSTPRYVKCQELECKFGGACIPDPSTEGIKCSCPLGRGGFFCEKAVELKYPKFVGSSYLALPVLRDAHKVTHISLEFRPESYDGILLYSGGHADLHGDFVALTLSKGFVEF</sequence>
<dbReference type="RefSeq" id="XP_022257129.1">
    <property type="nucleotide sequence ID" value="XM_022401421.1"/>
</dbReference>
<dbReference type="Gene3D" id="2.10.25.10">
    <property type="entry name" value="Laminin"/>
    <property type="match status" value="2"/>
</dbReference>
<dbReference type="InterPro" id="IPR013320">
    <property type="entry name" value="ConA-like_dom_sf"/>
</dbReference>